<reference evidence="1 2" key="1">
    <citation type="submission" date="2019-06" db="EMBL/GenBank/DDBJ databases">
        <title>Whole genome shotgun sequence of Zoogloea ramigera NBRC 15342.</title>
        <authorList>
            <person name="Hosoyama A."/>
            <person name="Uohara A."/>
            <person name="Ohji S."/>
            <person name="Ichikawa N."/>
        </authorList>
    </citation>
    <scope>NUCLEOTIDE SEQUENCE [LARGE SCALE GENOMIC DNA]</scope>
    <source>
        <strain evidence="1 2">NBRC 15342</strain>
    </source>
</reference>
<proteinExistence type="predicted"/>
<dbReference type="AlphaFoldDB" id="A0A4Y4CTR6"/>
<dbReference type="Proteomes" id="UP000318422">
    <property type="component" value="Unassembled WGS sequence"/>
</dbReference>
<evidence type="ECO:0000313" key="1">
    <source>
        <dbReference type="EMBL" id="GEC96288.1"/>
    </source>
</evidence>
<protein>
    <submittedName>
        <fullName evidence="1">Uncharacterized protein</fullName>
    </submittedName>
</protein>
<evidence type="ECO:0000313" key="2">
    <source>
        <dbReference type="Proteomes" id="UP000318422"/>
    </source>
</evidence>
<gene>
    <name evidence="1" type="ORF">ZRA01_23610</name>
</gene>
<keyword evidence="2" id="KW-1185">Reference proteome</keyword>
<name>A0A4Y4CTR6_ZOORA</name>
<accession>A0A4Y4CTR6</accession>
<organism evidence="1 2">
    <name type="scientific">Zoogloea ramigera</name>
    <dbReference type="NCBI Taxonomy" id="350"/>
    <lineage>
        <taxon>Bacteria</taxon>
        <taxon>Pseudomonadati</taxon>
        <taxon>Pseudomonadota</taxon>
        <taxon>Betaproteobacteria</taxon>
        <taxon>Rhodocyclales</taxon>
        <taxon>Zoogloeaceae</taxon>
        <taxon>Zoogloea</taxon>
    </lineage>
</organism>
<dbReference type="EMBL" id="BJNV01000040">
    <property type="protein sequence ID" value="GEC96288.1"/>
    <property type="molecule type" value="Genomic_DNA"/>
</dbReference>
<dbReference type="OrthoDB" id="6713014at2"/>
<sequence>MIFRAGEKAARNADFFNSLLAYLELGYVPEIDCTHYLSPLVGAAPHEFGLRFAVHAPWITGLEGQKRAQPGKKWAGFLQNAIDDFPALAANGFRIEGEFLFHPIRLDPAILADAYPDTLADALEPVDEALAHLAAALPEFDRLIEAAQSHFGRQAIDATPPG</sequence>
<dbReference type="RefSeq" id="WP_141352459.1">
    <property type="nucleotide sequence ID" value="NZ_BJNV01000040.1"/>
</dbReference>
<comment type="caution">
    <text evidence="1">The sequence shown here is derived from an EMBL/GenBank/DDBJ whole genome shotgun (WGS) entry which is preliminary data.</text>
</comment>